<feature type="domain" description="Trehalase-like N-terminal" evidence="3">
    <location>
        <begin position="43"/>
        <end position="170"/>
    </location>
</feature>
<evidence type="ECO:0000313" key="5">
    <source>
        <dbReference type="Proteomes" id="UP000334820"/>
    </source>
</evidence>
<comment type="caution">
    <text evidence="4">The sequence shown here is derived from an EMBL/GenBank/DDBJ whole genome shotgun (WGS) entry which is preliminary data.</text>
</comment>
<dbReference type="InterPro" id="IPR045582">
    <property type="entry name" value="Trehalase-like_N"/>
</dbReference>
<evidence type="ECO:0000259" key="3">
    <source>
        <dbReference type="Pfam" id="PF19291"/>
    </source>
</evidence>
<accession>A0A5J4K2S2</accession>
<dbReference type="GO" id="GO:0005975">
    <property type="term" value="P:carbohydrate metabolic process"/>
    <property type="evidence" value="ECO:0007669"/>
    <property type="project" value="InterPro"/>
</dbReference>
<protein>
    <submittedName>
        <fullName evidence="4">Glucoamylase</fullName>
    </submittedName>
</protein>
<gene>
    <name evidence="4" type="ORF">KTAU_17750</name>
</gene>
<dbReference type="Pfam" id="PF19291">
    <property type="entry name" value="TREH_N"/>
    <property type="match status" value="1"/>
</dbReference>
<keyword evidence="5" id="KW-1185">Reference proteome</keyword>
<dbReference type="Pfam" id="PF00723">
    <property type="entry name" value="Glyco_hydro_15"/>
    <property type="match status" value="1"/>
</dbReference>
<evidence type="ECO:0000256" key="1">
    <source>
        <dbReference type="SAM" id="MobiDB-lite"/>
    </source>
</evidence>
<dbReference type="InterPro" id="IPR011613">
    <property type="entry name" value="GH15-like"/>
</dbReference>
<dbReference type="EMBL" id="BKZV01000002">
    <property type="protein sequence ID" value="GER83138.1"/>
    <property type="molecule type" value="Genomic_DNA"/>
</dbReference>
<dbReference type="PANTHER" id="PTHR31616:SF0">
    <property type="entry name" value="GLUCAN 1,4-ALPHA-GLUCOSIDASE"/>
    <property type="match status" value="1"/>
</dbReference>
<feature type="compositionally biased region" description="Basic and acidic residues" evidence="1">
    <location>
        <begin position="1"/>
        <end position="17"/>
    </location>
</feature>
<evidence type="ECO:0000313" key="4">
    <source>
        <dbReference type="EMBL" id="GER83138.1"/>
    </source>
</evidence>
<dbReference type="InterPro" id="IPR012341">
    <property type="entry name" value="6hp_glycosidase-like_sf"/>
</dbReference>
<proteinExistence type="predicted"/>
<dbReference type="AlphaFoldDB" id="A0A5J4K2S2"/>
<name>A0A5J4K2S2_9CHLR</name>
<dbReference type="Proteomes" id="UP000334820">
    <property type="component" value="Unassembled WGS sequence"/>
</dbReference>
<feature type="region of interest" description="Disordered" evidence="1">
    <location>
        <begin position="1"/>
        <end position="27"/>
    </location>
</feature>
<dbReference type="PANTHER" id="PTHR31616">
    <property type="entry name" value="TREHALASE"/>
    <property type="match status" value="1"/>
</dbReference>
<dbReference type="Gene3D" id="1.50.10.10">
    <property type="match status" value="1"/>
</dbReference>
<reference evidence="4 5" key="1">
    <citation type="journal article" date="2019" name="Int. J. Syst. Evol. Microbiol.">
        <title>Thermogemmatispora aurantia sp. nov. and Thermogemmatispora argillosa sp. nov., within the class Ktedonobacteria, and emended description of the genus Thermogemmatispora.</title>
        <authorList>
            <person name="Zheng Y."/>
            <person name="Wang C.M."/>
            <person name="Sakai Y."/>
            <person name="Abe K."/>
            <person name="Yokota A."/>
            <person name="Yabe S."/>
        </authorList>
    </citation>
    <scope>NUCLEOTIDE SEQUENCE [LARGE SCALE GENOMIC DNA]</scope>
    <source>
        <strain evidence="4 5">A1-2</strain>
    </source>
</reference>
<evidence type="ECO:0000259" key="2">
    <source>
        <dbReference type="Pfam" id="PF00723"/>
    </source>
</evidence>
<sequence length="659" mass="74554">MARKDSSMEQAKPHDGGETTPPARPEGRLEQVRTAGERPATYLPIEDYAVIGDLHTVALVGKNGSIDWCCIPRFDSPSVFGALLDARKGGFFRIAPPPDDHVPMGQKQLYIPETNILLTRFLTVDGVGEVTDFMPVKLPGSAEHQHHLYRAVTVVRGSLKFNLVCRPAFNYARDGHVVHLSPEGAVFHSDGLSLGLASTVPLSEDGEGGVHAEFTLHAGQSAYFLLESARRGDLGPQHVSSRRYHEAFQRTLSFWRRWLSQCQYQGRWREMVQRSALVLKLLTYAPTGAIVAAPTTSLPETIGGARNWDYRYTWLRDAAFTLYSLLTLGFTQEAEAFMQWLDARCHELKENGSLQPMYGVNGEQELIEYTLDHLEGYRQSRPVRIGNAAYKQQQLDVYGELMDAIYIFNRYSTISYDLWENLRRLLEWLQHHWDDPDEGIWEVRGGPQHFVHSRVMSWVAFDRALRLARHRGWPAPMVEWMETSARIYEQIMHKGWSERRQSFVQYYGSEAVDASALLMAIVKFTGPNEPRMLKTIERIQRELASDSLVHRYDPGRAADDGLGSQEGTFSPCSFWLAEVLARCGRLDEARLLLEKMLTYSNHVGLYAEEVGLCGEALGNFPQAFTHLSLITACTNIDAALNRAQGRLNTERLSLPPERL</sequence>
<dbReference type="GO" id="GO:0004553">
    <property type="term" value="F:hydrolase activity, hydrolyzing O-glycosyl compounds"/>
    <property type="evidence" value="ECO:0007669"/>
    <property type="project" value="UniProtKB-ARBA"/>
</dbReference>
<dbReference type="InterPro" id="IPR008928">
    <property type="entry name" value="6-hairpin_glycosidase_sf"/>
</dbReference>
<feature type="domain" description="GH15-like" evidence="2">
    <location>
        <begin position="268"/>
        <end position="632"/>
    </location>
</feature>
<organism evidence="4 5">
    <name type="scientific">Thermogemmatispora aurantia</name>
    <dbReference type="NCBI Taxonomy" id="2045279"/>
    <lineage>
        <taxon>Bacteria</taxon>
        <taxon>Bacillati</taxon>
        <taxon>Chloroflexota</taxon>
        <taxon>Ktedonobacteria</taxon>
        <taxon>Thermogemmatisporales</taxon>
        <taxon>Thermogemmatisporaceae</taxon>
        <taxon>Thermogemmatispora</taxon>
    </lineage>
</organism>
<dbReference type="SUPFAM" id="SSF48208">
    <property type="entry name" value="Six-hairpin glycosidases"/>
    <property type="match status" value="1"/>
</dbReference>